<evidence type="ECO:0000256" key="3">
    <source>
        <dbReference type="ARBA" id="ARBA00022692"/>
    </source>
</evidence>
<evidence type="ECO:0000256" key="4">
    <source>
        <dbReference type="ARBA" id="ARBA00022989"/>
    </source>
</evidence>
<dbReference type="InterPro" id="IPR006696">
    <property type="entry name" value="DUF423"/>
</dbReference>
<evidence type="ECO:0000313" key="8">
    <source>
        <dbReference type="Proteomes" id="UP000182692"/>
    </source>
</evidence>
<feature type="transmembrane region" description="Helical" evidence="6">
    <location>
        <begin position="43"/>
        <end position="60"/>
    </location>
</feature>
<keyword evidence="3 6" id="KW-0812">Transmembrane</keyword>
<dbReference type="GeneID" id="35873351"/>
<gene>
    <name evidence="7" type="ORF">SAMN03084138_04134</name>
</gene>
<comment type="subcellular location">
    <subcellularLocation>
        <location evidence="1">Membrane</location>
        <topology evidence="1">Multi-pass membrane protein</topology>
    </subcellularLocation>
</comment>
<dbReference type="Proteomes" id="UP000182692">
    <property type="component" value="Unassembled WGS sequence"/>
</dbReference>
<evidence type="ECO:0000256" key="6">
    <source>
        <dbReference type="SAM" id="Phobius"/>
    </source>
</evidence>
<dbReference type="RefSeq" id="WP_017012225.1">
    <property type="nucleotide sequence ID" value="NZ_FOWR01000043.1"/>
</dbReference>
<reference evidence="7 8" key="1">
    <citation type="submission" date="2016-10" db="EMBL/GenBank/DDBJ databases">
        <authorList>
            <person name="de Groot N.N."/>
        </authorList>
    </citation>
    <scope>NUCLEOTIDE SEQUENCE [LARGE SCALE GENOMIC DNA]</scope>
    <source>
        <strain evidence="7 8">DSM 15893</strain>
    </source>
</reference>
<feature type="transmembrane region" description="Helical" evidence="6">
    <location>
        <begin position="67"/>
        <end position="91"/>
    </location>
</feature>
<keyword evidence="5 6" id="KW-0472">Membrane</keyword>
<evidence type="ECO:0000256" key="5">
    <source>
        <dbReference type="ARBA" id="ARBA00023136"/>
    </source>
</evidence>
<organism evidence="7 8">
    <name type="scientific">Enterovibrio norvegicus DSM 15893</name>
    <dbReference type="NCBI Taxonomy" id="1121869"/>
    <lineage>
        <taxon>Bacteria</taxon>
        <taxon>Pseudomonadati</taxon>
        <taxon>Pseudomonadota</taxon>
        <taxon>Gammaproteobacteria</taxon>
        <taxon>Vibrionales</taxon>
        <taxon>Vibrionaceae</taxon>
        <taxon>Enterovibrio</taxon>
    </lineage>
</organism>
<dbReference type="PANTHER" id="PTHR43461">
    <property type="entry name" value="TRANSMEMBRANE PROTEIN 256"/>
    <property type="match status" value="1"/>
</dbReference>
<name>A0A1I5W0Z7_9GAMM</name>
<protein>
    <submittedName>
        <fullName evidence="7">Uncharacterized membrane protein YgdD, TMEM256/DUF423 family</fullName>
    </submittedName>
</protein>
<dbReference type="Pfam" id="PF04241">
    <property type="entry name" value="DUF423"/>
    <property type="match status" value="1"/>
</dbReference>
<dbReference type="EMBL" id="FOWR01000043">
    <property type="protein sequence ID" value="SFQ13385.1"/>
    <property type="molecule type" value="Genomic_DNA"/>
</dbReference>
<comment type="similarity">
    <text evidence="2">Belongs to the UPF0382 family.</text>
</comment>
<dbReference type="AlphaFoldDB" id="A0A1I5W0Z7"/>
<evidence type="ECO:0000256" key="2">
    <source>
        <dbReference type="ARBA" id="ARBA00009694"/>
    </source>
</evidence>
<dbReference type="OrthoDB" id="9802121at2"/>
<dbReference type="PANTHER" id="PTHR43461:SF1">
    <property type="entry name" value="TRANSMEMBRANE PROTEIN 256"/>
    <property type="match status" value="1"/>
</dbReference>
<evidence type="ECO:0000313" key="7">
    <source>
        <dbReference type="EMBL" id="SFQ13385.1"/>
    </source>
</evidence>
<keyword evidence="4 6" id="KW-1133">Transmembrane helix</keyword>
<accession>A0A1I5W0Z7</accession>
<proteinExistence type="inferred from homology"/>
<feature type="transmembrane region" description="Helical" evidence="6">
    <location>
        <begin position="97"/>
        <end position="121"/>
    </location>
</feature>
<sequence>MKNNRLAALGCVFAGIAVAIGAFAAHGLKAHLSEYELSIIEKGVHYQFWHALALIALALWQKQTDCTYVALSGVFLSLGVVCFSGSLYGLALTDWTWLWPITPLGGLSFLVGWALAAWGLWRSA</sequence>
<evidence type="ECO:0000256" key="1">
    <source>
        <dbReference type="ARBA" id="ARBA00004141"/>
    </source>
</evidence>
<dbReference type="STRING" id="1121869.SAMN03084138_04134"/>
<dbReference type="GO" id="GO:0005886">
    <property type="term" value="C:plasma membrane"/>
    <property type="evidence" value="ECO:0007669"/>
    <property type="project" value="TreeGrafter"/>
</dbReference>